<evidence type="ECO:0000256" key="3">
    <source>
        <dbReference type="ARBA" id="ARBA00022448"/>
    </source>
</evidence>
<dbReference type="GO" id="GO:0015031">
    <property type="term" value="P:protein transport"/>
    <property type="evidence" value="ECO:0007669"/>
    <property type="project" value="InterPro"/>
</dbReference>
<feature type="region of interest" description="Disordered" evidence="10">
    <location>
        <begin position="1"/>
        <end position="23"/>
    </location>
</feature>
<dbReference type="Gene3D" id="1.10.287.470">
    <property type="entry name" value="Helix hairpin bin"/>
    <property type="match status" value="1"/>
</dbReference>
<dbReference type="PANTHER" id="PTHR30386">
    <property type="entry name" value="MEMBRANE FUSION SUBUNIT OF EMRAB-TOLC MULTIDRUG EFFLUX PUMP"/>
    <property type="match status" value="1"/>
</dbReference>
<evidence type="ECO:0000256" key="6">
    <source>
        <dbReference type="ARBA" id="ARBA00022692"/>
    </source>
</evidence>
<evidence type="ECO:0000256" key="1">
    <source>
        <dbReference type="ARBA" id="ARBA00004377"/>
    </source>
</evidence>
<feature type="domain" description="AprE-like beta-barrel" evidence="12">
    <location>
        <begin position="340"/>
        <end position="430"/>
    </location>
</feature>
<dbReference type="Proteomes" id="UP000194137">
    <property type="component" value="Chromosome"/>
</dbReference>
<dbReference type="SUPFAM" id="SSF111369">
    <property type="entry name" value="HlyD-like secretion proteins"/>
    <property type="match status" value="1"/>
</dbReference>
<evidence type="ECO:0000256" key="4">
    <source>
        <dbReference type="ARBA" id="ARBA00022475"/>
    </source>
</evidence>
<dbReference type="InterPro" id="IPR010129">
    <property type="entry name" value="T1SS_HlyD"/>
</dbReference>
<evidence type="ECO:0000256" key="8">
    <source>
        <dbReference type="ARBA" id="ARBA00023136"/>
    </source>
</evidence>
<gene>
    <name evidence="13" type="ORF">CAK95_21030</name>
</gene>
<dbReference type="InterPro" id="IPR050739">
    <property type="entry name" value="MFP"/>
</dbReference>
<evidence type="ECO:0000313" key="14">
    <source>
        <dbReference type="Proteomes" id="UP000194137"/>
    </source>
</evidence>
<evidence type="ECO:0000256" key="5">
    <source>
        <dbReference type="ARBA" id="ARBA00022519"/>
    </source>
</evidence>
<dbReference type="AlphaFoldDB" id="A0A1W6ZVF1"/>
<dbReference type="Pfam" id="PF25994">
    <property type="entry name" value="HH_AprE"/>
    <property type="match status" value="1"/>
</dbReference>
<keyword evidence="5 9" id="KW-0997">Cell inner membrane</keyword>
<accession>A0A1W6ZVF1</accession>
<keyword evidence="3 9" id="KW-0813">Transport</keyword>
<dbReference type="Gene3D" id="2.40.50.100">
    <property type="match status" value="1"/>
</dbReference>
<dbReference type="InterPro" id="IPR058781">
    <property type="entry name" value="HH_AprE-like"/>
</dbReference>
<dbReference type="GO" id="GO:0005886">
    <property type="term" value="C:plasma membrane"/>
    <property type="evidence" value="ECO:0007669"/>
    <property type="project" value="UniProtKB-SubCell"/>
</dbReference>
<keyword evidence="6 9" id="KW-0812">Transmembrane</keyword>
<dbReference type="NCBIfam" id="TIGR01843">
    <property type="entry name" value="type_I_hlyD"/>
    <property type="match status" value="1"/>
</dbReference>
<evidence type="ECO:0000259" key="12">
    <source>
        <dbReference type="Pfam" id="PF26002"/>
    </source>
</evidence>
<feature type="transmembrane region" description="Helical" evidence="9">
    <location>
        <begin position="33"/>
        <end position="51"/>
    </location>
</feature>
<dbReference type="PRINTS" id="PR01490">
    <property type="entry name" value="RTXTOXIND"/>
</dbReference>
<dbReference type="Pfam" id="PF26002">
    <property type="entry name" value="Beta-barrel_AprE"/>
    <property type="match status" value="1"/>
</dbReference>
<evidence type="ECO:0000259" key="11">
    <source>
        <dbReference type="Pfam" id="PF25994"/>
    </source>
</evidence>
<comment type="similarity">
    <text evidence="2 9">Belongs to the membrane fusion protein (MFP) (TC 8.A.1) family.</text>
</comment>
<comment type="subcellular location">
    <subcellularLocation>
        <location evidence="1 9">Cell inner membrane</location>
        <topology evidence="1 9">Single-pass membrane protein</topology>
    </subcellularLocation>
</comment>
<sequence>MRDGIKSMTSASSKTPGNDDWSATVKTSLRGPAVAALTIIGIGLGGFLVWASTAELTGAVMASGSIAANGENQTIQHLEGGIVKDIFVKDGDAVVAGQPLIALDPTLVEANLNRARKTLVTLRADEARLLAELGDHETIEFSADLMSAALDPAINDFIQSKKSEFELRSLRYRNEVSILRQRLAGLHEEMAGTEAQRVANKKQMGLMRDELKDLDYLYQKGLARQDRMFAMQRSEADLEGKDGALQAAIGKAKQTIAEIQQQIEKLGHDRRTEAGAKLSETRTRIADTLEQIIAYKSVLSRIIVRAPTDGTVVRLNVNTVGAVISPGQALMELLPKNADLVVEAKLQVTDIDAVHVGQEANIRLAALNQRTTPVVPSHVLFVSADKLIDKQNPNQPPYYRVRLALNLEQLSPRERSLLAPGMPAEAFIATSERTMMRYLFRPIEDSFARALREE</sequence>
<dbReference type="EMBL" id="CP021112">
    <property type="protein sequence ID" value="ARQ01300.1"/>
    <property type="molecule type" value="Genomic_DNA"/>
</dbReference>
<protein>
    <recommendedName>
        <fullName evidence="9">Membrane fusion protein (MFP) family protein</fullName>
    </recommendedName>
</protein>
<proteinExistence type="inferred from homology"/>
<organism evidence="13 14">
    <name type="scientific">Pseudorhodoplanes sinuspersici</name>
    <dbReference type="NCBI Taxonomy" id="1235591"/>
    <lineage>
        <taxon>Bacteria</taxon>
        <taxon>Pseudomonadati</taxon>
        <taxon>Pseudomonadota</taxon>
        <taxon>Alphaproteobacteria</taxon>
        <taxon>Hyphomicrobiales</taxon>
        <taxon>Pseudorhodoplanes</taxon>
    </lineage>
</organism>
<dbReference type="STRING" id="1235591.CAK95_21030"/>
<keyword evidence="8 9" id="KW-0472">Membrane</keyword>
<dbReference type="InterPro" id="IPR058982">
    <property type="entry name" value="Beta-barrel_AprE"/>
</dbReference>
<evidence type="ECO:0000256" key="2">
    <source>
        <dbReference type="ARBA" id="ARBA00009477"/>
    </source>
</evidence>
<feature type="domain" description="AprE-like long alpha-helical hairpin" evidence="11">
    <location>
        <begin position="108"/>
        <end position="296"/>
    </location>
</feature>
<dbReference type="Gene3D" id="2.40.30.170">
    <property type="match status" value="1"/>
</dbReference>
<dbReference type="PANTHER" id="PTHR30386:SF17">
    <property type="entry name" value="ALKALINE PROTEASE SECRETION PROTEIN APRE"/>
    <property type="match status" value="1"/>
</dbReference>
<evidence type="ECO:0000313" key="13">
    <source>
        <dbReference type="EMBL" id="ARQ01300.1"/>
    </source>
</evidence>
<keyword evidence="4 9" id="KW-1003">Cell membrane</keyword>
<feature type="compositionally biased region" description="Polar residues" evidence="10">
    <location>
        <begin position="7"/>
        <end position="16"/>
    </location>
</feature>
<reference evidence="13 14" key="1">
    <citation type="submission" date="2017-05" db="EMBL/GenBank/DDBJ databases">
        <title>Full genome sequence of Pseudorhodoplanes sinuspersici.</title>
        <authorList>
            <person name="Dastgheib S.M.M."/>
            <person name="Shavandi M."/>
            <person name="Tirandaz H."/>
        </authorList>
    </citation>
    <scope>NUCLEOTIDE SEQUENCE [LARGE SCALE GENOMIC DNA]</scope>
    <source>
        <strain evidence="13 14">RIPI110</strain>
    </source>
</reference>
<evidence type="ECO:0000256" key="10">
    <source>
        <dbReference type="SAM" id="MobiDB-lite"/>
    </source>
</evidence>
<name>A0A1W6ZVF1_9HYPH</name>
<keyword evidence="14" id="KW-1185">Reference proteome</keyword>
<dbReference type="KEGG" id="psin:CAK95_21030"/>
<keyword evidence="7 9" id="KW-1133">Transmembrane helix</keyword>
<evidence type="ECO:0000256" key="7">
    <source>
        <dbReference type="ARBA" id="ARBA00022989"/>
    </source>
</evidence>
<evidence type="ECO:0000256" key="9">
    <source>
        <dbReference type="RuleBase" id="RU365093"/>
    </source>
</evidence>